<evidence type="ECO:0000313" key="1">
    <source>
        <dbReference type="EMBL" id="KAA0025001.1"/>
    </source>
</evidence>
<dbReference type="AlphaFoldDB" id="A0A5A7SL86"/>
<keyword evidence="2" id="KW-1185">Reference proteome</keyword>
<dbReference type="RefSeq" id="WP_149428776.1">
    <property type="nucleotide sequence ID" value="NZ_VLNY01000001.1"/>
</dbReference>
<accession>A0A5A7SL86</accession>
<gene>
    <name evidence="1" type="ORF">FOY51_03555</name>
</gene>
<evidence type="ECO:0000313" key="2">
    <source>
        <dbReference type="Proteomes" id="UP000322244"/>
    </source>
</evidence>
<name>A0A5A7SL86_9NOCA</name>
<dbReference type="Proteomes" id="UP000322244">
    <property type="component" value="Unassembled WGS sequence"/>
</dbReference>
<comment type="caution">
    <text evidence="1">The sequence shown here is derived from an EMBL/GenBank/DDBJ whole genome shotgun (WGS) entry which is preliminary data.</text>
</comment>
<protein>
    <submittedName>
        <fullName evidence="1">Uncharacterized protein</fullName>
    </submittedName>
</protein>
<reference evidence="1 2" key="1">
    <citation type="submission" date="2019-07" db="EMBL/GenBank/DDBJ databases">
        <title>Rhodococcus cavernicolus sp. nov., isolated from a cave.</title>
        <authorList>
            <person name="Lee S.D."/>
        </authorList>
    </citation>
    <scope>NUCLEOTIDE SEQUENCE [LARGE SCALE GENOMIC DNA]</scope>
    <source>
        <strain evidence="1 2">C1-24</strain>
    </source>
</reference>
<sequence length="141" mass="13825">MGNGHLAKGAVRAAVATAAIAPMVAIGIAAGTGSVSAAQAPSISIASVGNGAYTVTWDSHDPKSPCTAHITSDGQPERLSPLTASGTNTGSLPGGRTQLFVDCGTAGRSLTVSAYAPSNPVNDILTLFSSGLAGFGIQAPF</sequence>
<proteinExistence type="predicted"/>
<dbReference type="EMBL" id="VLNY01000001">
    <property type="protein sequence ID" value="KAA0025001.1"/>
    <property type="molecule type" value="Genomic_DNA"/>
</dbReference>
<organism evidence="1 2">
    <name type="scientific">Antrihabitans cavernicola</name>
    <dbReference type="NCBI Taxonomy" id="2495913"/>
    <lineage>
        <taxon>Bacteria</taxon>
        <taxon>Bacillati</taxon>
        <taxon>Actinomycetota</taxon>
        <taxon>Actinomycetes</taxon>
        <taxon>Mycobacteriales</taxon>
        <taxon>Nocardiaceae</taxon>
        <taxon>Antrihabitans</taxon>
    </lineage>
</organism>